<evidence type="ECO:0000313" key="1">
    <source>
        <dbReference type="EMBL" id="TQE97890.1"/>
    </source>
</evidence>
<sequence>MSTFSPGNRYQQLLVALRGWQGNLYHDSPLQDWPLYGQIQASLAPGTAAREVTDHLLEQLLQRLERVDGRAARLIRDRFQKGLSRQILSRRYTLSLSHLDRLQRQAIEKLVMLAEEMEREQLARQPDLPRAAPEDVRTMAQLRLDLIVGRERLFGVEVPLRTLLRQLQQPDPPYLYLIEGIGGIGKTALAAAAVRQLLADGHLQMLAWVTAQQQRLRLDGHLETVPNPTVTVEAVMAALVDQLLPPDEHPVPFTLERALAPLRARLDENPGVVVVDNLETIDEVQSLLPVLRALAGPTRILLTSRFHPPTDTPYHVLHLTELGSRDALALVRYQARVAGIPELADLSPSHFEPIYAVVGGNPLALRLLVGQCRYQHLEAVLQGLADVQGEAAEQLYEYLYAQAWEHLETLERKLLLSMVLVPPAGADLEYIAVISELPESAVRAGLFHLVDLSLVEHRRNALDQSVYSIHSLTRNFLHTQILQWTESTPPTAMTG</sequence>
<accession>A0A540VMA2</accession>
<dbReference type="PRINTS" id="PR00364">
    <property type="entry name" value="DISEASERSIST"/>
</dbReference>
<evidence type="ECO:0000313" key="2">
    <source>
        <dbReference type="Proteomes" id="UP000317371"/>
    </source>
</evidence>
<dbReference type="RefSeq" id="WP_141608104.1">
    <property type="nucleotide sequence ID" value="NZ_VIGC02000001.1"/>
</dbReference>
<dbReference type="OrthoDB" id="2893300at2"/>
<dbReference type="PANTHER" id="PTHR47691">
    <property type="entry name" value="REGULATOR-RELATED"/>
    <property type="match status" value="1"/>
</dbReference>
<gene>
    <name evidence="1" type="ORF">FKZ61_00485</name>
</gene>
<dbReference type="InParanoid" id="A0A540VMA2"/>
<keyword evidence="2" id="KW-1185">Reference proteome</keyword>
<dbReference type="EMBL" id="VIGC01000001">
    <property type="protein sequence ID" value="TQE97890.1"/>
    <property type="molecule type" value="Genomic_DNA"/>
</dbReference>
<dbReference type="GO" id="GO:0043531">
    <property type="term" value="F:ADP binding"/>
    <property type="evidence" value="ECO:0007669"/>
    <property type="project" value="InterPro"/>
</dbReference>
<dbReference type="Proteomes" id="UP000317371">
    <property type="component" value="Unassembled WGS sequence"/>
</dbReference>
<dbReference type="PANTHER" id="PTHR47691:SF3">
    <property type="entry name" value="HTH-TYPE TRANSCRIPTIONAL REGULATOR RV0890C-RELATED"/>
    <property type="match status" value="1"/>
</dbReference>
<dbReference type="AlphaFoldDB" id="A0A540VMA2"/>
<name>A0A540VMA2_9CHLR</name>
<proteinExistence type="predicted"/>
<organism evidence="1 2">
    <name type="scientific">Litorilinea aerophila</name>
    <dbReference type="NCBI Taxonomy" id="1204385"/>
    <lineage>
        <taxon>Bacteria</taxon>
        <taxon>Bacillati</taxon>
        <taxon>Chloroflexota</taxon>
        <taxon>Caldilineae</taxon>
        <taxon>Caldilineales</taxon>
        <taxon>Caldilineaceae</taxon>
        <taxon>Litorilinea</taxon>
    </lineage>
</organism>
<protein>
    <submittedName>
        <fullName evidence="1">Uncharacterized protein</fullName>
    </submittedName>
</protein>
<reference evidence="1 2" key="1">
    <citation type="submission" date="2019-06" db="EMBL/GenBank/DDBJ databases">
        <title>Genome sequence of Litorilinea aerophila BAA-2444.</title>
        <authorList>
            <person name="Maclea K.S."/>
            <person name="Maurais E.G."/>
            <person name="Iannazzi L.C."/>
        </authorList>
    </citation>
    <scope>NUCLEOTIDE SEQUENCE [LARGE SCALE GENOMIC DNA]</scope>
    <source>
        <strain evidence="1 2">ATCC BAA-2444</strain>
    </source>
</reference>
<dbReference type="Gene3D" id="3.40.50.300">
    <property type="entry name" value="P-loop containing nucleotide triphosphate hydrolases"/>
    <property type="match status" value="1"/>
</dbReference>
<comment type="caution">
    <text evidence="1">The sequence shown here is derived from an EMBL/GenBank/DDBJ whole genome shotgun (WGS) entry which is preliminary data.</text>
</comment>
<dbReference type="SUPFAM" id="SSF52540">
    <property type="entry name" value="P-loop containing nucleoside triphosphate hydrolases"/>
    <property type="match status" value="1"/>
</dbReference>
<dbReference type="InterPro" id="IPR027417">
    <property type="entry name" value="P-loop_NTPase"/>
</dbReference>